<feature type="compositionally biased region" description="Basic and acidic residues" evidence="1">
    <location>
        <begin position="73"/>
        <end position="103"/>
    </location>
</feature>
<feature type="compositionally biased region" description="Low complexity" evidence="1">
    <location>
        <begin position="487"/>
        <end position="496"/>
    </location>
</feature>
<feature type="region of interest" description="Disordered" evidence="1">
    <location>
        <begin position="694"/>
        <end position="737"/>
    </location>
</feature>
<feature type="compositionally biased region" description="Basic and acidic residues" evidence="1">
    <location>
        <begin position="973"/>
        <end position="984"/>
    </location>
</feature>
<feature type="compositionally biased region" description="Basic and acidic residues" evidence="1">
    <location>
        <begin position="498"/>
        <end position="509"/>
    </location>
</feature>
<feature type="region of interest" description="Disordered" evidence="1">
    <location>
        <begin position="948"/>
        <end position="1019"/>
    </location>
</feature>
<feature type="compositionally biased region" description="Polar residues" evidence="1">
    <location>
        <begin position="963"/>
        <end position="972"/>
    </location>
</feature>
<feature type="compositionally biased region" description="Basic and acidic residues" evidence="1">
    <location>
        <begin position="113"/>
        <end position="133"/>
    </location>
</feature>
<dbReference type="EMBL" id="JAGSYN010000173">
    <property type="protein sequence ID" value="KAG7662508.1"/>
    <property type="molecule type" value="Genomic_DNA"/>
</dbReference>
<evidence type="ECO:0000313" key="2">
    <source>
        <dbReference type="EMBL" id="KAG7662508.1"/>
    </source>
</evidence>
<sequence>MSSVDSSKSIPKKGSSIMKSVTSGSSWISPFRSTGENEKQKKVNLHQKLRDENKIDQIKVPAKFATHPTLEAEEARKKREAQEAEEAKKRQAEEEEAKKKREEEGEGEGEGEGQAKDEEAEATEREGSTKDITEEAGEAEPTSVGEATAETEVAEEQDNLPSKTEQPAEPAIAETNFSDRLESRETMLPPDQQPANTNVSDVTEAEAEQEPALAAQPVTASSSVYADEQPAADDVPKEKVPEEETPKEEAPPVDQSTELKNATDDNVEQLVKETPIELAAQPGTKYEPVELANQETLDKLKDKPALLKRYEELNVAAIGSVARKVDDPNKVIDLGSGLKMTQQQLLDIAAKRVAPVLANINQEVSKTREEDEIKRQQEISNKVQKHEFKLTGEFEKHLKKIGKKKEKFDREIEEKINNIILSMKNSTLAAEEFETQTKEEIETANNEYEERETKAKEQHETDKETLIKNHEELVATKEQELQDCKTNQETTTQEIEQLQEKKSELDNKNSESSNQIEELTARLNEETAKLDELKAKYNVHDEAINSNLSKKKELEDEVVQVKQNLSEKKERHVALSAAVGALAGTVAAYTAKLTTLNTDKEARGKKLKDAQEKYHSWQAERRDMAEEVAREHERRRLETAQEYETRKHEEELQRQHEKEERERQEKEQAEELAREAEKHREEIARLEKEQAEWEAKEKLLEQQQAREEEEMKSKDPEFQLGQAIQRREVEQKKLEEERAEQDRIYQERVAKDKLEQRQLEEEIAALQAERAKAAEMERDEAEQIANIKLSQIEKLKQEHEAKLTLYRQRLEFENLQKQRLSEEVENLKKIRALREEKARLASQTYRDPKVEEIKKLIQERELEVERLTKKIELDQPGLGGSSSFLGTSNEISSSSGNRAIPQSKEIEQPASDKKEKSSGHKRAIAAGLVGGTLAAAAGGIGAALGSAGKYGSKVVSSGADKIPSSNAGTVSKVSKDVVPKEGGEYKSSSGNSGTTVKVSKNILPKGEVGGGDKSSIPRVLSDDESYEVVSVYELVSDGEFQSHEQDPNYFEVTSAEFEKHKALEKEKTLLGKIPV</sequence>
<feature type="compositionally biased region" description="Basic and acidic residues" evidence="1">
    <location>
        <begin position="725"/>
        <end position="737"/>
    </location>
</feature>
<dbReference type="OrthoDB" id="4070583at2759"/>
<comment type="caution">
    <text evidence="2">The sequence shown here is derived from an EMBL/GenBank/DDBJ whole genome shotgun (WGS) entry which is preliminary data.</text>
</comment>
<proteinExistence type="predicted"/>
<gene>
    <name evidence="2" type="ORF">J8A68_003972</name>
</gene>
<feature type="region of interest" description="Disordered" evidence="1">
    <location>
        <begin position="437"/>
        <end position="464"/>
    </location>
</feature>
<dbReference type="Pfam" id="PF12757">
    <property type="entry name" value="Eisosome1"/>
    <property type="match status" value="1"/>
</dbReference>
<dbReference type="InterPro" id="IPR024527">
    <property type="entry name" value="Eisosome1"/>
</dbReference>
<name>A0A8J5UGJ3_9ASCO</name>
<feature type="compositionally biased region" description="Polar residues" evidence="1">
    <location>
        <begin position="21"/>
        <end position="34"/>
    </location>
</feature>
<feature type="compositionally biased region" description="Basic and acidic residues" evidence="1">
    <location>
        <begin position="904"/>
        <end position="918"/>
    </location>
</feature>
<feature type="region of interest" description="Disordered" evidence="1">
    <location>
        <begin position="869"/>
        <end position="921"/>
    </location>
</feature>
<feature type="region of interest" description="Disordered" evidence="1">
    <location>
        <begin position="1"/>
        <end position="265"/>
    </location>
</feature>
<feature type="compositionally biased region" description="Polar residues" evidence="1">
    <location>
        <begin position="986"/>
        <end position="998"/>
    </location>
</feature>
<accession>A0A8J5UGJ3</accession>
<feature type="compositionally biased region" description="Low complexity" evidence="1">
    <location>
        <begin position="1"/>
        <end position="20"/>
    </location>
</feature>
<feature type="region of interest" description="Disordered" evidence="1">
    <location>
        <begin position="479"/>
        <end position="517"/>
    </location>
</feature>
<dbReference type="Proteomes" id="UP000694255">
    <property type="component" value="Unassembled WGS sequence"/>
</dbReference>
<feature type="compositionally biased region" description="Basic and acidic residues" evidence="1">
    <location>
        <begin position="694"/>
        <end position="717"/>
    </location>
</feature>
<evidence type="ECO:0000313" key="3">
    <source>
        <dbReference type="Proteomes" id="UP000694255"/>
    </source>
</evidence>
<feature type="compositionally biased region" description="Basic and acidic residues" evidence="1">
    <location>
        <begin position="234"/>
        <end position="250"/>
    </location>
</feature>
<evidence type="ECO:0000256" key="1">
    <source>
        <dbReference type="SAM" id="MobiDB-lite"/>
    </source>
</evidence>
<dbReference type="RefSeq" id="XP_049262741.1">
    <property type="nucleotide sequence ID" value="XM_049407881.1"/>
</dbReference>
<reference evidence="2 3" key="1">
    <citation type="journal article" date="2021" name="DNA Res.">
        <title>Genome analysis of Candida subhashii reveals its hybrid nature and dual mitochondrial genome conformations.</title>
        <authorList>
            <person name="Mixao V."/>
            <person name="Hegedusova E."/>
            <person name="Saus E."/>
            <person name="Pryszcz L.P."/>
            <person name="Cillingova A."/>
            <person name="Nosek J."/>
            <person name="Gabaldon T."/>
        </authorList>
    </citation>
    <scope>NUCLEOTIDE SEQUENCE [LARGE SCALE GENOMIC DNA]</scope>
    <source>
        <strain evidence="2 3">CBS 10753</strain>
    </source>
</reference>
<organism evidence="2 3">
    <name type="scientific">[Candida] subhashii</name>
    <dbReference type="NCBI Taxonomy" id="561895"/>
    <lineage>
        <taxon>Eukaryota</taxon>
        <taxon>Fungi</taxon>
        <taxon>Dikarya</taxon>
        <taxon>Ascomycota</taxon>
        <taxon>Saccharomycotina</taxon>
        <taxon>Pichiomycetes</taxon>
        <taxon>Debaryomycetaceae</taxon>
        <taxon>Spathaspora</taxon>
    </lineage>
</organism>
<dbReference type="AlphaFoldDB" id="A0A8J5UGJ3"/>
<protein>
    <submittedName>
        <fullName evidence="2">Uncharacterized protein</fullName>
    </submittedName>
</protein>
<feature type="region of interest" description="Disordered" evidence="1">
    <location>
        <begin position="601"/>
        <end position="681"/>
    </location>
</feature>
<dbReference type="GeneID" id="73470772"/>
<keyword evidence="3" id="KW-1185">Reference proteome</keyword>
<feature type="compositionally biased region" description="Basic and acidic residues" evidence="1">
    <location>
        <begin position="451"/>
        <end position="464"/>
    </location>
</feature>
<feature type="compositionally biased region" description="Basic and acidic residues" evidence="1">
    <location>
        <begin position="48"/>
        <end position="57"/>
    </location>
</feature>